<feature type="compositionally biased region" description="Polar residues" evidence="1">
    <location>
        <begin position="259"/>
        <end position="268"/>
    </location>
</feature>
<evidence type="ECO:0000256" key="1">
    <source>
        <dbReference type="SAM" id="MobiDB-lite"/>
    </source>
</evidence>
<evidence type="ECO:0000313" key="3">
    <source>
        <dbReference type="EMBL" id="CAD8329387.1"/>
    </source>
</evidence>
<dbReference type="EMBL" id="HBEF01002388">
    <property type="protein sequence ID" value="CAD8329387.1"/>
    <property type="molecule type" value="Transcribed_RNA"/>
</dbReference>
<protein>
    <recommendedName>
        <fullName evidence="2">Helicase-associated domain-containing protein</fullName>
    </recommendedName>
</protein>
<reference evidence="3" key="1">
    <citation type="submission" date="2021-01" db="EMBL/GenBank/DDBJ databases">
        <authorList>
            <person name="Corre E."/>
            <person name="Pelletier E."/>
            <person name="Niang G."/>
            <person name="Scheremetjew M."/>
            <person name="Finn R."/>
            <person name="Kale V."/>
            <person name="Holt S."/>
            <person name="Cochrane G."/>
            <person name="Meng A."/>
            <person name="Brown T."/>
            <person name="Cohen L."/>
        </authorList>
    </citation>
    <scope>NUCLEOTIDE SEQUENCE</scope>
    <source>
        <strain evidence="3">CCMP3328</strain>
    </source>
</reference>
<feature type="domain" description="Helicase-associated" evidence="2">
    <location>
        <begin position="383"/>
        <end position="450"/>
    </location>
</feature>
<sequence>MSYSMNPNASFEAMMHQARLRAAGADVAMKAESPTGPVPLVANSDLPSTPADDDAAALAAAGAAATKKGLEWTGIAGAPAVGSDSLLGMAASLFGVDHAALPPSAAARPMMMPDPQTAMLTPQQQLARSVDITSQVLSELPPDMFDEAFGNDLFEQSELEPLPLDPRRMNVIQSSRDMMQRQNHQSSLAVLEETLNVLNQDMELDMFHQAQGFAARQHAAAAAAAQAAAMNMNVNAGAADAIAMPHGMVAAAAARPSNKRTVSSASPKRSSKKQRTSNGASPAGKNAAVGEAEIATTAEDDQRRFRPYQSEQWAEKFEELLAFKKERGHCCVPHTFEENPALARWVKRQRYQYKLKNECKQSTMTDDRVKTLENVGFIWDSHSAAWFDRLNELGDYKKGHGNCNVPSNYPANPQLATWVKCQRRQYKLFWDGKTSNMTLERISELEKLGFEWELRSHNKNKNKVAAARHQTLRQHQQRQQLQQQQQHHQQQQQLHQQLILQHQQQQQQQNLLLLARHQQSL</sequence>
<feature type="compositionally biased region" description="Low complexity" evidence="1">
    <location>
        <begin position="477"/>
        <end position="488"/>
    </location>
</feature>
<dbReference type="Pfam" id="PF03457">
    <property type="entry name" value="HA"/>
    <property type="match status" value="2"/>
</dbReference>
<gene>
    <name evidence="3" type="ORF">CAUS1442_LOCUS1485</name>
</gene>
<dbReference type="Gene3D" id="6.10.140.530">
    <property type="match status" value="2"/>
</dbReference>
<dbReference type="AlphaFoldDB" id="A0A7R9ZIZ5"/>
<accession>A0A7R9ZIZ5</accession>
<name>A0A7R9ZIZ5_9STRA</name>
<feature type="region of interest" description="Disordered" evidence="1">
    <location>
        <begin position="253"/>
        <end position="305"/>
    </location>
</feature>
<feature type="region of interest" description="Disordered" evidence="1">
    <location>
        <begin position="461"/>
        <end position="488"/>
    </location>
</feature>
<proteinExistence type="predicted"/>
<evidence type="ECO:0000259" key="2">
    <source>
        <dbReference type="Pfam" id="PF03457"/>
    </source>
</evidence>
<dbReference type="PANTHER" id="PTHR33418:SF1">
    <property type="entry name" value="HELICASE-ASSOCIATED DOMAIN-CONTAINING PROTEIN"/>
    <property type="match status" value="1"/>
</dbReference>
<dbReference type="PANTHER" id="PTHR33418">
    <property type="entry name" value="HELICASE-ASSOCIATED"/>
    <property type="match status" value="1"/>
</dbReference>
<dbReference type="InterPro" id="IPR005114">
    <property type="entry name" value="Helicase_assoc"/>
</dbReference>
<feature type="domain" description="Helicase-associated" evidence="2">
    <location>
        <begin position="310"/>
        <end position="377"/>
    </location>
</feature>
<organism evidence="3">
    <name type="scientific">Craspedostauros australis</name>
    <dbReference type="NCBI Taxonomy" id="1486917"/>
    <lineage>
        <taxon>Eukaryota</taxon>
        <taxon>Sar</taxon>
        <taxon>Stramenopiles</taxon>
        <taxon>Ochrophyta</taxon>
        <taxon>Bacillariophyta</taxon>
        <taxon>Bacillariophyceae</taxon>
        <taxon>Bacillariophycidae</taxon>
        <taxon>Naviculales</taxon>
        <taxon>Naviculaceae</taxon>
        <taxon>Craspedostauros</taxon>
    </lineage>
</organism>